<dbReference type="CDD" id="cd00067">
    <property type="entry name" value="GAL4"/>
    <property type="match status" value="1"/>
</dbReference>
<dbReference type="EMBL" id="JBAWTH010000008">
    <property type="protein sequence ID" value="KAL2290693.1"/>
    <property type="molecule type" value="Genomic_DNA"/>
</dbReference>
<proteinExistence type="predicted"/>
<keyword evidence="5" id="KW-1185">Reference proteome</keyword>
<feature type="domain" description="Zn(2)-C6 fungal-type" evidence="3">
    <location>
        <begin position="92"/>
        <end position="123"/>
    </location>
</feature>
<evidence type="ECO:0000256" key="1">
    <source>
        <dbReference type="ARBA" id="ARBA00023242"/>
    </source>
</evidence>
<comment type="caution">
    <text evidence="4">The sequence shown here is derived from an EMBL/GenBank/DDBJ whole genome shotgun (WGS) entry which is preliminary data.</text>
</comment>
<feature type="compositionally biased region" description="Polar residues" evidence="2">
    <location>
        <begin position="286"/>
        <end position="316"/>
    </location>
</feature>
<dbReference type="Pfam" id="PF00172">
    <property type="entry name" value="Zn_clus"/>
    <property type="match status" value="1"/>
</dbReference>
<dbReference type="SUPFAM" id="SSF57701">
    <property type="entry name" value="Zn2/Cys6 DNA-binding domain"/>
    <property type="match status" value="1"/>
</dbReference>
<dbReference type="InterPro" id="IPR001138">
    <property type="entry name" value="Zn2Cys6_DnaBD"/>
</dbReference>
<accession>A0ABR4F7L8</accession>
<sequence length="368" mass="39504">MSYQYPSPTTPPPPYDTGYPIPSQPAGMGMRSPGEPVKTEGDPATLHFDGKRESPDPGLATADQAQGSDPANMGIGADKKRGKLNYHRAGTACTNCRKRKIRCVQTRGPKCEQCQRLHKECVITAVDQQSSMDAKNRPIPRPTAGHRLASAGSSPSMHHHVAMAMPPMQNMGLADPPDLKLPHGGTMNRAYPDYGSPGMTGTWQPFSQAPPVVPNFSPYQRATPPPGAWPAPPVAGDASTRDQMQWNSYPAPNQPFAAMSQMTANAYGRKTPNPMSPTEMYPTVPNMGSPQVGQAASMSPPETSSQVTSYGPWQQTYPPPTMPRPGEGFGGWYGEGEGAGSQPPPGNAPHQDWNWNVHGKPEQGETRS</sequence>
<name>A0ABR4F7L8_9PEZI</name>
<dbReference type="EMBL" id="JBAWTH010000008">
    <property type="protein sequence ID" value="KAL2290692.1"/>
    <property type="molecule type" value="Genomic_DNA"/>
</dbReference>
<dbReference type="Gene3D" id="4.10.240.10">
    <property type="entry name" value="Zn(2)-C6 fungal-type DNA-binding domain"/>
    <property type="match status" value="1"/>
</dbReference>
<organism evidence="4 5">
    <name type="scientific">Diaporthe vaccinii</name>
    <dbReference type="NCBI Taxonomy" id="105482"/>
    <lineage>
        <taxon>Eukaryota</taxon>
        <taxon>Fungi</taxon>
        <taxon>Dikarya</taxon>
        <taxon>Ascomycota</taxon>
        <taxon>Pezizomycotina</taxon>
        <taxon>Sordariomycetes</taxon>
        <taxon>Sordariomycetidae</taxon>
        <taxon>Diaporthales</taxon>
        <taxon>Diaporthaceae</taxon>
        <taxon>Diaporthe</taxon>
        <taxon>Diaporthe eres species complex</taxon>
    </lineage>
</organism>
<evidence type="ECO:0000313" key="5">
    <source>
        <dbReference type="Proteomes" id="UP001600888"/>
    </source>
</evidence>
<feature type="region of interest" description="Disordered" evidence="2">
    <location>
        <begin position="278"/>
        <end position="368"/>
    </location>
</feature>
<dbReference type="PROSITE" id="PS50048">
    <property type="entry name" value="ZN2_CY6_FUNGAL_2"/>
    <property type="match status" value="1"/>
</dbReference>
<gene>
    <name evidence="4" type="ORF">FJTKL_14707</name>
</gene>
<protein>
    <recommendedName>
        <fullName evidence="3">Zn(2)-C6 fungal-type domain-containing protein</fullName>
    </recommendedName>
</protein>
<feature type="compositionally biased region" description="Basic and acidic residues" evidence="2">
    <location>
        <begin position="359"/>
        <end position="368"/>
    </location>
</feature>
<dbReference type="EMBL" id="JBAWTH010000008">
    <property type="protein sequence ID" value="KAL2290694.1"/>
    <property type="molecule type" value="Genomic_DNA"/>
</dbReference>
<evidence type="ECO:0000313" key="4">
    <source>
        <dbReference type="EMBL" id="KAL2290692.1"/>
    </source>
</evidence>
<dbReference type="Proteomes" id="UP001600888">
    <property type="component" value="Unassembled WGS sequence"/>
</dbReference>
<evidence type="ECO:0000256" key="2">
    <source>
        <dbReference type="SAM" id="MobiDB-lite"/>
    </source>
</evidence>
<reference evidence="4 5" key="1">
    <citation type="submission" date="2024-03" db="EMBL/GenBank/DDBJ databases">
        <title>A high-quality draft genome sequence of Diaporthe vaccinii, a causative agent of upright dieback and viscid rot disease in cranberry plants.</title>
        <authorList>
            <person name="Sarrasin M."/>
            <person name="Lang B.F."/>
            <person name="Burger G."/>
        </authorList>
    </citation>
    <scope>NUCLEOTIDE SEQUENCE [LARGE SCALE GENOMIC DNA]</scope>
    <source>
        <strain evidence="4 5">IS7</strain>
    </source>
</reference>
<keyword evidence="1" id="KW-0539">Nucleus</keyword>
<dbReference type="InterPro" id="IPR036864">
    <property type="entry name" value="Zn2-C6_fun-type_DNA-bd_sf"/>
</dbReference>
<dbReference type="SMART" id="SM00066">
    <property type="entry name" value="GAL4"/>
    <property type="match status" value="1"/>
</dbReference>
<feature type="compositionally biased region" description="Gly residues" evidence="2">
    <location>
        <begin position="327"/>
        <end position="339"/>
    </location>
</feature>
<evidence type="ECO:0000259" key="3">
    <source>
        <dbReference type="PROSITE" id="PS50048"/>
    </source>
</evidence>
<dbReference type="PROSITE" id="PS00463">
    <property type="entry name" value="ZN2_CY6_FUNGAL_1"/>
    <property type="match status" value="1"/>
</dbReference>
<feature type="region of interest" description="Disordered" evidence="2">
    <location>
        <begin position="1"/>
        <end position="78"/>
    </location>
</feature>